<protein>
    <recommendedName>
        <fullName evidence="3">DUF4304 domain-containing protein</fullName>
    </recommendedName>
</protein>
<keyword evidence="2" id="KW-1185">Reference proteome</keyword>
<proteinExistence type="predicted"/>
<gene>
    <name evidence="1" type="ORF">GCM10007301_35670</name>
</gene>
<evidence type="ECO:0000313" key="1">
    <source>
        <dbReference type="EMBL" id="GGF72720.1"/>
    </source>
</evidence>
<dbReference type="AlphaFoldDB" id="A0A917C576"/>
<dbReference type="EMBL" id="BMCT01000005">
    <property type="protein sequence ID" value="GGF72720.1"/>
    <property type="molecule type" value="Genomic_DNA"/>
</dbReference>
<reference evidence="1" key="1">
    <citation type="journal article" date="2014" name="Int. J. Syst. Evol. Microbiol.">
        <title>Complete genome sequence of Corynebacterium casei LMG S-19264T (=DSM 44701T), isolated from a smear-ripened cheese.</title>
        <authorList>
            <consortium name="US DOE Joint Genome Institute (JGI-PGF)"/>
            <person name="Walter F."/>
            <person name="Albersmeier A."/>
            <person name="Kalinowski J."/>
            <person name="Ruckert C."/>
        </authorList>
    </citation>
    <scope>NUCLEOTIDE SEQUENCE</scope>
    <source>
        <strain evidence="1">CCM 7897</strain>
    </source>
</reference>
<evidence type="ECO:0008006" key="3">
    <source>
        <dbReference type="Google" id="ProtNLM"/>
    </source>
</evidence>
<organism evidence="1 2">
    <name type="scientific">Azorhizobium oxalatiphilum</name>
    <dbReference type="NCBI Taxonomy" id="980631"/>
    <lineage>
        <taxon>Bacteria</taxon>
        <taxon>Pseudomonadati</taxon>
        <taxon>Pseudomonadota</taxon>
        <taxon>Alphaproteobacteria</taxon>
        <taxon>Hyphomicrobiales</taxon>
        <taxon>Xanthobacteraceae</taxon>
        <taxon>Azorhizobium</taxon>
    </lineage>
</organism>
<dbReference type="Proteomes" id="UP000606044">
    <property type="component" value="Unassembled WGS sequence"/>
</dbReference>
<name>A0A917C576_9HYPH</name>
<accession>A0A917C576</accession>
<evidence type="ECO:0000313" key="2">
    <source>
        <dbReference type="Proteomes" id="UP000606044"/>
    </source>
</evidence>
<comment type="caution">
    <text evidence="1">The sequence shown here is derived from an EMBL/GenBank/DDBJ whole genome shotgun (WGS) entry which is preliminary data.</text>
</comment>
<dbReference type="RefSeq" id="WP_188581020.1">
    <property type="nucleotide sequence ID" value="NZ_BMCT01000005.1"/>
</dbReference>
<sequence length="220" mass="24387">MSTVAQMKNLAAPLLARHPDLAIVGRSIIVRPITHVACGIMLENSSGKVAFTPLAGATYLFGEKAFLFFNWNCHFPATKPGIWELGHPDHQSVFIEQAEVLLPKLRAINSLEAFLAFTESPEIDYSWTAPTMTRLLIQAALGDLPDARKTYDILRSFKTRPPGQEGAFFAKLLAGFGPALEEGDRQTIARLLHQWERATVEACKLAPYWQPTPFPIEQTG</sequence>
<reference evidence="1" key="2">
    <citation type="submission" date="2020-09" db="EMBL/GenBank/DDBJ databases">
        <authorList>
            <person name="Sun Q."/>
            <person name="Sedlacek I."/>
        </authorList>
    </citation>
    <scope>NUCLEOTIDE SEQUENCE</scope>
    <source>
        <strain evidence="1">CCM 7897</strain>
    </source>
</reference>